<comment type="caution">
    <text evidence="3">The sequence shown here is derived from an EMBL/GenBank/DDBJ whole genome shotgun (WGS) entry which is preliminary data.</text>
</comment>
<sequence>MSNSGFLAIFFIGLLSGTHCVGMCGGIVSALSMQMPQRKPTLPLHLTYNAGRLTSYALAGAVMGELGSLSLLLNHALPVQMVLYVAANLMLLAMGLYLLGVTGAAAFVEKAGKWLWPRIQPLSSHFLPVSSVKQAFPLGMLWGWLPCGLVYGVLSMALFTGSAWRGALTLLAFGLGTLPNLLLAGMLLARFRRRMQAAPVRIVSGLLVFGFGIFGLVNATTLGGRLWEGIACHV</sequence>
<accession>A0A916N8R0</accession>
<protein>
    <recommendedName>
        <fullName evidence="2">Urease accessory protein UreH-like transmembrane domain-containing protein</fullName>
    </recommendedName>
</protein>
<dbReference type="AlphaFoldDB" id="A0A916N8R0"/>
<reference evidence="3" key="1">
    <citation type="submission" date="2021-04" db="EMBL/GenBank/DDBJ databases">
        <authorList>
            <person name="Hornung B."/>
        </authorList>
    </citation>
    <scope>NUCLEOTIDE SEQUENCE</scope>
    <source>
        <strain evidence="3">G5G6</strain>
    </source>
</reference>
<evidence type="ECO:0000313" key="4">
    <source>
        <dbReference type="Proteomes" id="UP000742786"/>
    </source>
</evidence>
<feature type="transmembrane region" description="Helical" evidence="1">
    <location>
        <begin position="6"/>
        <end position="32"/>
    </location>
</feature>
<keyword evidence="1" id="KW-0472">Membrane</keyword>
<feature type="domain" description="Urease accessory protein UreH-like transmembrane" evidence="2">
    <location>
        <begin position="8"/>
        <end position="213"/>
    </location>
</feature>
<feature type="transmembrane region" description="Helical" evidence="1">
    <location>
        <begin position="167"/>
        <end position="188"/>
    </location>
</feature>
<name>A0A916N8R0_9PROT</name>
<dbReference type="Pfam" id="PF13386">
    <property type="entry name" value="DsbD_2"/>
    <property type="match status" value="1"/>
</dbReference>
<keyword evidence="1" id="KW-1133">Transmembrane helix</keyword>
<dbReference type="Proteomes" id="UP000742786">
    <property type="component" value="Unassembled WGS sequence"/>
</dbReference>
<feature type="transmembrane region" description="Helical" evidence="1">
    <location>
        <begin position="53"/>
        <end position="73"/>
    </location>
</feature>
<organism evidence="3 4">
    <name type="scientific">Georgfuchsia toluolica</name>
    <dbReference type="NCBI Taxonomy" id="424218"/>
    <lineage>
        <taxon>Bacteria</taxon>
        <taxon>Pseudomonadati</taxon>
        <taxon>Pseudomonadota</taxon>
        <taxon>Betaproteobacteria</taxon>
        <taxon>Nitrosomonadales</taxon>
        <taxon>Sterolibacteriaceae</taxon>
        <taxon>Georgfuchsia</taxon>
    </lineage>
</organism>
<dbReference type="EMBL" id="CAJQUM010000001">
    <property type="protein sequence ID" value="CAG4883557.1"/>
    <property type="molecule type" value="Genomic_DNA"/>
</dbReference>
<evidence type="ECO:0000256" key="1">
    <source>
        <dbReference type="SAM" id="Phobius"/>
    </source>
</evidence>
<feature type="transmembrane region" description="Helical" evidence="1">
    <location>
        <begin position="85"/>
        <end position="108"/>
    </location>
</feature>
<evidence type="ECO:0000259" key="2">
    <source>
        <dbReference type="Pfam" id="PF13386"/>
    </source>
</evidence>
<feature type="transmembrane region" description="Helical" evidence="1">
    <location>
        <begin position="141"/>
        <end position="161"/>
    </location>
</feature>
<keyword evidence="1" id="KW-0812">Transmembrane</keyword>
<dbReference type="PANTHER" id="PTHR42208:SF1">
    <property type="entry name" value="HEAVY METAL TRANSPORTER"/>
    <property type="match status" value="1"/>
</dbReference>
<evidence type="ECO:0000313" key="3">
    <source>
        <dbReference type="EMBL" id="CAG4883557.1"/>
    </source>
</evidence>
<dbReference type="InterPro" id="IPR039447">
    <property type="entry name" value="UreH-like_TM_dom"/>
</dbReference>
<keyword evidence="4" id="KW-1185">Reference proteome</keyword>
<dbReference type="PANTHER" id="PTHR42208">
    <property type="entry name" value="HEAVY METAL TRANSPORTER-RELATED"/>
    <property type="match status" value="1"/>
</dbReference>
<gene>
    <name evidence="3" type="ORF">GTOL_11440</name>
</gene>
<proteinExistence type="predicted"/>
<feature type="transmembrane region" description="Helical" evidence="1">
    <location>
        <begin position="200"/>
        <end position="219"/>
    </location>
</feature>